<dbReference type="Proteomes" id="UP001500893">
    <property type="component" value="Unassembled WGS sequence"/>
</dbReference>
<evidence type="ECO:0008006" key="4">
    <source>
        <dbReference type="Google" id="ProtNLM"/>
    </source>
</evidence>
<sequence>MLEGGDTVQGLVHGASHRLVDGVRVVPGDMEGLVAVSPEQSVEFGLRYPGQDRRVGDLVAVEVQDRQDGTVPYRVEELVRVPGGGQWARLGLTVADHAGHQEPRIVERGPVGVRERVTQLAALVDRSGGLGCDMTGDAAREGELPEEAGHAGRVPRDVRVRLGVGALQPGVRHHGRPAVTGPPDTDRVQVPRLDDPVEVGVDEVQAR</sequence>
<keyword evidence="3" id="KW-1185">Reference proteome</keyword>
<dbReference type="EMBL" id="BAAAVM010000013">
    <property type="protein sequence ID" value="GAA3127660.1"/>
    <property type="molecule type" value="Genomic_DNA"/>
</dbReference>
<organism evidence="2 3">
    <name type="scientific">Streptomyces rameus</name>
    <dbReference type="NCBI Taxonomy" id="68261"/>
    <lineage>
        <taxon>Bacteria</taxon>
        <taxon>Bacillati</taxon>
        <taxon>Actinomycetota</taxon>
        <taxon>Actinomycetes</taxon>
        <taxon>Kitasatosporales</taxon>
        <taxon>Streptomycetaceae</taxon>
        <taxon>Streptomyces</taxon>
    </lineage>
</organism>
<evidence type="ECO:0000313" key="2">
    <source>
        <dbReference type="EMBL" id="GAA3127660.1"/>
    </source>
</evidence>
<gene>
    <name evidence="2" type="ORF">GCM10010521_12620</name>
</gene>
<comment type="caution">
    <text evidence="2">The sequence shown here is derived from an EMBL/GenBank/DDBJ whole genome shotgun (WGS) entry which is preliminary data.</text>
</comment>
<name>A0ABP6MVY5_9ACTN</name>
<proteinExistence type="predicted"/>
<protein>
    <recommendedName>
        <fullName evidence="4">S1 motif domain-containing protein</fullName>
    </recommendedName>
</protein>
<accession>A0ABP6MVY5</accession>
<feature type="compositionally biased region" description="Basic and acidic residues" evidence="1">
    <location>
        <begin position="184"/>
        <end position="195"/>
    </location>
</feature>
<feature type="region of interest" description="Disordered" evidence="1">
    <location>
        <begin position="169"/>
        <end position="207"/>
    </location>
</feature>
<evidence type="ECO:0000313" key="3">
    <source>
        <dbReference type="Proteomes" id="UP001500893"/>
    </source>
</evidence>
<reference evidence="3" key="1">
    <citation type="journal article" date="2019" name="Int. J. Syst. Evol. Microbiol.">
        <title>The Global Catalogue of Microorganisms (GCM) 10K type strain sequencing project: providing services to taxonomists for standard genome sequencing and annotation.</title>
        <authorList>
            <consortium name="The Broad Institute Genomics Platform"/>
            <consortium name="The Broad Institute Genome Sequencing Center for Infectious Disease"/>
            <person name="Wu L."/>
            <person name="Ma J."/>
        </authorList>
    </citation>
    <scope>NUCLEOTIDE SEQUENCE [LARGE SCALE GENOMIC DNA]</scope>
    <source>
        <strain evidence="3">JCM 11574</strain>
    </source>
</reference>
<evidence type="ECO:0000256" key="1">
    <source>
        <dbReference type="SAM" id="MobiDB-lite"/>
    </source>
</evidence>